<evidence type="ECO:0000313" key="1">
    <source>
        <dbReference type="EMBL" id="CDW25412.1"/>
    </source>
</evidence>
<accession>A0A0K2TIG8</accession>
<dbReference type="AlphaFoldDB" id="A0A0K2TIG8"/>
<sequence>MQCMDILLKFSCISSFANLYLATNISESPSVQT</sequence>
<organism evidence="1">
    <name type="scientific">Lepeophtheirus salmonis</name>
    <name type="common">Salmon louse</name>
    <name type="synonym">Caligus salmonis</name>
    <dbReference type="NCBI Taxonomy" id="72036"/>
    <lineage>
        <taxon>Eukaryota</taxon>
        <taxon>Metazoa</taxon>
        <taxon>Ecdysozoa</taxon>
        <taxon>Arthropoda</taxon>
        <taxon>Crustacea</taxon>
        <taxon>Multicrustacea</taxon>
        <taxon>Hexanauplia</taxon>
        <taxon>Copepoda</taxon>
        <taxon>Siphonostomatoida</taxon>
        <taxon>Caligidae</taxon>
        <taxon>Lepeophtheirus</taxon>
    </lineage>
</organism>
<proteinExistence type="predicted"/>
<name>A0A0K2TIG8_LEPSM</name>
<dbReference type="EMBL" id="HACA01008051">
    <property type="protein sequence ID" value="CDW25412.1"/>
    <property type="molecule type" value="Transcribed_RNA"/>
</dbReference>
<protein>
    <submittedName>
        <fullName evidence="1">Uncharacterized protein</fullName>
    </submittedName>
</protein>
<reference evidence="1" key="1">
    <citation type="submission" date="2014-05" db="EMBL/GenBank/DDBJ databases">
        <authorList>
            <person name="Chronopoulou M."/>
        </authorList>
    </citation>
    <scope>NUCLEOTIDE SEQUENCE</scope>
    <source>
        <tissue evidence="1">Whole organism</tissue>
    </source>
</reference>